<evidence type="ECO:0000313" key="3">
    <source>
        <dbReference type="EMBL" id="PWZ00260.1"/>
    </source>
</evidence>
<feature type="domain" description="Transcription factor TFIIIC triple barrel" evidence="2">
    <location>
        <begin position="82"/>
        <end position="265"/>
    </location>
</feature>
<feature type="compositionally biased region" description="Acidic residues" evidence="1">
    <location>
        <begin position="402"/>
        <end position="411"/>
    </location>
</feature>
<accession>A0A317XQU4</accession>
<feature type="region of interest" description="Disordered" evidence="1">
    <location>
        <begin position="216"/>
        <end position="254"/>
    </location>
</feature>
<dbReference type="Proteomes" id="UP000246740">
    <property type="component" value="Unassembled WGS sequence"/>
</dbReference>
<evidence type="ECO:0000259" key="2">
    <source>
        <dbReference type="Pfam" id="PF10419"/>
    </source>
</evidence>
<feature type="compositionally biased region" description="Basic residues" evidence="1">
    <location>
        <begin position="366"/>
        <end position="376"/>
    </location>
</feature>
<sequence length="411" mass="44071">MTARAATAAAASPGPSRYVYQQPIIDSTWNRVPKDAFLPSTPFASTPFYENKQEPIHAANNEDGGEDDDNQEDASSEWSYDEETELVTLDLGSELAARRALLGFSAPLNDVAGGDGTSGAEVGATTAAGQGDTVWSARNIRVTRTVEPSRPSTSLTTSALSLPGATPLGAGKDFSLTGLDTLHPIVKIGSTVLRGKRQQLVGSEIVLVDHFDRTKHPGSQHLLRPIPPSSSSSSSSSSHHDQAQSLHPTTVSSTTRTRILCHPIFDPADREALDSSNPLKPDSIKTPGGAQMGKAANAGGNSQSVSFADPPHEQPIDIDIDIDVEDTAQDESLHAQQPAPPTENTAAQSVRDQQESLIQKAESKVRRAARALHRKQMQQQQQAATQDQEQDQDRGQNQDQDQNQEQDQDQA</sequence>
<dbReference type="InParanoid" id="A0A317XQU4"/>
<feature type="compositionally biased region" description="Polar residues" evidence="1">
    <location>
        <begin position="243"/>
        <end position="254"/>
    </location>
</feature>
<dbReference type="OrthoDB" id="1877767at2759"/>
<protein>
    <recommendedName>
        <fullName evidence="2">Transcription factor TFIIIC triple barrel domain-containing protein</fullName>
    </recommendedName>
</protein>
<dbReference type="EMBL" id="KZ819193">
    <property type="protein sequence ID" value="PWZ00260.1"/>
    <property type="molecule type" value="Genomic_DNA"/>
</dbReference>
<dbReference type="STRING" id="1882483.A0A317XQU4"/>
<dbReference type="AlphaFoldDB" id="A0A317XQU4"/>
<dbReference type="Pfam" id="PF10419">
    <property type="entry name" value="TFIIIC_sub6"/>
    <property type="match status" value="1"/>
</dbReference>
<gene>
    <name evidence="3" type="ORF">BCV70DRAFT_200416</name>
</gene>
<keyword evidence="4" id="KW-1185">Reference proteome</keyword>
<feature type="compositionally biased region" description="Acidic residues" evidence="1">
    <location>
        <begin position="63"/>
        <end position="82"/>
    </location>
</feature>
<feature type="region of interest" description="Disordered" evidence="1">
    <location>
        <begin position="329"/>
        <end position="411"/>
    </location>
</feature>
<evidence type="ECO:0000313" key="4">
    <source>
        <dbReference type="Proteomes" id="UP000246740"/>
    </source>
</evidence>
<evidence type="ECO:0000256" key="1">
    <source>
        <dbReference type="SAM" id="MobiDB-lite"/>
    </source>
</evidence>
<name>A0A317XQU4_9BASI</name>
<reference evidence="3 4" key="1">
    <citation type="journal article" date="2018" name="Mol. Biol. Evol.">
        <title>Broad Genomic Sampling Reveals a Smut Pathogenic Ancestry of the Fungal Clade Ustilaginomycotina.</title>
        <authorList>
            <person name="Kijpornyongpan T."/>
            <person name="Mondo S.J."/>
            <person name="Barry K."/>
            <person name="Sandor L."/>
            <person name="Lee J."/>
            <person name="Lipzen A."/>
            <person name="Pangilinan J."/>
            <person name="LaButti K."/>
            <person name="Hainaut M."/>
            <person name="Henrissat B."/>
            <person name="Grigoriev I.V."/>
            <person name="Spatafora J.W."/>
            <person name="Aime M.C."/>
        </authorList>
    </citation>
    <scope>NUCLEOTIDE SEQUENCE [LARGE SCALE GENOMIC DNA]</scope>
    <source>
        <strain evidence="3 4">MCA 3645</strain>
    </source>
</reference>
<feature type="compositionally biased region" description="Low complexity" evidence="1">
    <location>
        <begin position="377"/>
        <end position="387"/>
    </location>
</feature>
<feature type="region of interest" description="Disordered" evidence="1">
    <location>
        <begin position="268"/>
        <end position="315"/>
    </location>
</feature>
<feature type="compositionally biased region" description="Polar residues" evidence="1">
    <location>
        <begin position="342"/>
        <end position="357"/>
    </location>
</feature>
<proteinExistence type="predicted"/>
<organism evidence="3 4">
    <name type="scientific">Testicularia cyperi</name>
    <dbReference type="NCBI Taxonomy" id="1882483"/>
    <lineage>
        <taxon>Eukaryota</taxon>
        <taxon>Fungi</taxon>
        <taxon>Dikarya</taxon>
        <taxon>Basidiomycota</taxon>
        <taxon>Ustilaginomycotina</taxon>
        <taxon>Ustilaginomycetes</taxon>
        <taxon>Ustilaginales</taxon>
        <taxon>Anthracoideaceae</taxon>
        <taxon>Testicularia</taxon>
    </lineage>
</organism>
<dbReference type="InterPro" id="IPR019481">
    <property type="entry name" value="TFIIIC_triple_barrel"/>
</dbReference>
<feature type="region of interest" description="Disordered" evidence="1">
    <location>
        <begin position="40"/>
        <end position="82"/>
    </location>
</feature>
<dbReference type="Gene3D" id="2.60.40.4370">
    <property type="match status" value="1"/>
</dbReference>